<dbReference type="EMBL" id="GBRH01162235">
    <property type="protein sequence ID" value="JAE35661.1"/>
    <property type="molecule type" value="Transcribed_RNA"/>
</dbReference>
<reference evidence="1" key="2">
    <citation type="journal article" date="2015" name="Data Brief">
        <title>Shoot transcriptome of the giant reed, Arundo donax.</title>
        <authorList>
            <person name="Barrero R.A."/>
            <person name="Guerrero F.D."/>
            <person name="Moolhuijzen P."/>
            <person name="Goolsby J.A."/>
            <person name="Tidwell J."/>
            <person name="Bellgard S.E."/>
            <person name="Bellgard M.I."/>
        </authorList>
    </citation>
    <scope>NUCLEOTIDE SEQUENCE</scope>
    <source>
        <tissue evidence="1">Shoot tissue taken approximately 20 cm above the soil surface</tissue>
    </source>
</reference>
<dbReference type="AlphaFoldDB" id="A0A0A9HLD7"/>
<evidence type="ECO:0000313" key="1">
    <source>
        <dbReference type="EMBL" id="JAE35661.1"/>
    </source>
</evidence>
<reference evidence="1" key="1">
    <citation type="submission" date="2014-09" db="EMBL/GenBank/DDBJ databases">
        <authorList>
            <person name="Magalhaes I.L.F."/>
            <person name="Oliveira U."/>
            <person name="Santos F.R."/>
            <person name="Vidigal T.H.D.A."/>
            <person name="Brescovit A.D."/>
            <person name="Santos A.J."/>
        </authorList>
    </citation>
    <scope>NUCLEOTIDE SEQUENCE</scope>
    <source>
        <tissue evidence="1">Shoot tissue taken approximately 20 cm above the soil surface</tissue>
    </source>
</reference>
<sequence length="24" mass="2918">MIKGRESDPKKLDFFFIFFPLDLI</sequence>
<name>A0A0A9HLD7_ARUDO</name>
<protein>
    <submittedName>
        <fullName evidence="1">Uncharacterized protein</fullName>
    </submittedName>
</protein>
<organism evidence="1">
    <name type="scientific">Arundo donax</name>
    <name type="common">Giant reed</name>
    <name type="synonym">Donax arundinaceus</name>
    <dbReference type="NCBI Taxonomy" id="35708"/>
    <lineage>
        <taxon>Eukaryota</taxon>
        <taxon>Viridiplantae</taxon>
        <taxon>Streptophyta</taxon>
        <taxon>Embryophyta</taxon>
        <taxon>Tracheophyta</taxon>
        <taxon>Spermatophyta</taxon>
        <taxon>Magnoliopsida</taxon>
        <taxon>Liliopsida</taxon>
        <taxon>Poales</taxon>
        <taxon>Poaceae</taxon>
        <taxon>PACMAD clade</taxon>
        <taxon>Arundinoideae</taxon>
        <taxon>Arundineae</taxon>
        <taxon>Arundo</taxon>
    </lineage>
</organism>
<accession>A0A0A9HLD7</accession>
<proteinExistence type="predicted"/>